<dbReference type="PANTHER" id="PTHR30158">
    <property type="entry name" value="ACRA/E-RELATED COMPONENT OF DRUG EFFLUX TRANSPORTER"/>
    <property type="match status" value="1"/>
</dbReference>
<accession>A0A1W1H4J8</accession>
<dbReference type="Pfam" id="PF25967">
    <property type="entry name" value="RND-MFP_C"/>
    <property type="match status" value="1"/>
</dbReference>
<feature type="domain" description="Multidrug resistance protein MdtA-like barrel-sandwich hybrid" evidence="4">
    <location>
        <begin position="96"/>
        <end position="236"/>
    </location>
</feature>
<dbReference type="GO" id="GO:0022857">
    <property type="term" value="F:transmembrane transporter activity"/>
    <property type="evidence" value="ECO:0007669"/>
    <property type="project" value="InterPro"/>
</dbReference>
<dbReference type="GO" id="GO:0046677">
    <property type="term" value="P:response to antibiotic"/>
    <property type="evidence" value="ECO:0007669"/>
    <property type="project" value="TreeGrafter"/>
</dbReference>
<gene>
    <name evidence="7" type="ORF">SAMN04488690_4203</name>
</gene>
<dbReference type="InterPro" id="IPR058626">
    <property type="entry name" value="MdtA-like_b-barrel"/>
</dbReference>
<dbReference type="Gene3D" id="2.40.50.100">
    <property type="match status" value="1"/>
</dbReference>
<sequence>MRFSLDRSALSSIFGAERSPRAWNLLPMTLPYFSLPAAGWRRPLLVLALATLLAGCGKDAPKPGKATPEVTVLTLQNQTLALQQELPGRTIASQESDVRPQVDGVLVKRLFEQGQLVKAGQPLFQIEPALYQAALNEAQANLKTAEAAAVTARLRAQRMQALGKDQLAARQDVDDAIASGQQAAAAVQAAQAARDTASTRLGFATVTAPIAGRIGRALFTPGALVTSAQADPLARIQQVDPMNVDITQSSNEYLALRRAIAEGGVQANSAPVRLRLSDGTDYPLPGTLEFADIDVQQETGSITLRAQFPNPEGQLLPGMYVRAQVGQGTQQQALLVPQSAVDRSAKGEAQAWLVDKEGKARLRTFRTARAVGNQWLVLDGISAGEQVVVAGAQGLADGMLVRMKTAPVAAPAGKD</sequence>
<dbReference type="FunFam" id="2.40.420.20:FF:000001">
    <property type="entry name" value="Efflux RND transporter periplasmic adaptor subunit"/>
    <property type="match status" value="1"/>
</dbReference>
<comment type="similarity">
    <text evidence="2">Belongs to the membrane fusion protein (MFP) (TC 8.A.1) family.</text>
</comment>
<dbReference type="SUPFAM" id="SSF111369">
    <property type="entry name" value="HlyD-like secretion proteins"/>
    <property type="match status" value="1"/>
</dbReference>
<dbReference type="InterPro" id="IPR058625">
    <property type="entry name" value="MdtA-like_BSH"/>
</dbReference>
<dbReference type="PANTHER" id="PTHR30158:SF3">
    <property type="entry name" value="MULTIDRUG EFFLUX PUMP SUBUNIT ACRA-RELATED"/>
    <property type="match status" value="1"/>
</dbReference>
<proteinExistence type="inferred from homology"/>
<dbReference type="Gene3D" id="1.10.287.470">
    <property type="entry name" value="Helix hairpin bin"/>
    <property type="match status" value="1"/>
</dbReference>
<evidence type="ECO:0000313" key="8">
    <source>
        <dbReference type="Proteomes" id="UP000191133"/>
    </source>
</evidence>
<dbReference type="EMBL" id="FWEU01000008">
    <property type="protein sequence ID" value="SLM26431.1"/>
    <property type="molecule type" value="Genomic_DNA"/>
</dbReference>
<evidence type="ECO:0000313" key="7">
    <source>
        <dbReference type="EMBL" id="SLM26431.1"/>
    </source>
</evidence>
<dbReference type="NCBIfam" id="TIGR01730">
    <property type="entry name" value="RND_mfp"/>
    <property type="match status" value="1"/>
</dbReference>
<evidence type="ECO:0000259" key="4">
    <source>
        <dbReference type="Pfam" id="PF25917"/>
    </source>
</evidence>
<evidence type="ECO:0000256" key="2">
    <source>
        <dbReference type="ARBA" id="ARBA00009477"/>
    </source>
</evidence>
<evidence type="ECO:0000259" key="5">
    <source>
        <dbReference type="Pfam" id="PF25944"/>
    </source>
</evidence>
<dbReference type="GO" id="GO:0005886">
    <property type="term" value="C:plasma membrane"/>
    <property type="evidence" value="ECO:0007669"/>
    <property type="project" value="UniProtKB-SubCell"/>
</dbReference>
<evidence type="ECO:0000259" key="6">
    <source>
        <dbReference type="Pfam" id="PF25967"/>
    </source>
</evidence>
<dbReference type="InterPro" id="IPR006143">
    <property type="entry name" value="RND_pump_MFP"/>
</dbReference>
<feature type="domain" description="Multidrug resistance protein MdtA-like C-terminal permuted SH3" evidence="6">
    <location>
        <begin position="332"/>
        <end position="393"/>
    </location>
</feature>
<dbReference type="AlphaFoldDB" id="A0A1W1H4J8"/>
<dbReference type="InterPro" id="IPR058624">
    <property type="entry name" value="MdtA-like_HH"/>
</dbReference>
<protein>
    <submittedName>
        <fullName evidence="7">Membrane fusion protein, multidrug efflux system</fullName>
    </submittedName>
</protein>
<dbReference type="Pfam" id="PF25944">
    <property type="entry name" value="Beta-barrel_RND"/>
    <property type="match status" value="1"/>
</dbReference>
<dbReference type="InterPro" id="IPR058627">
    <property type="entry name" value="MdtA-like_C"/>
</dbReference>
<dbReference type="Gene3D" id="2.40.30.170">
    <property type="match status" value="1"/>
</dbReference>
<organism evidence="7 8">
    <name type="scientific">Stenotrophomonas indicatrix</name>
    <dbReference type="NCBI Taxonomy" id="2045451"/>
    <lineage>
        <taxon>Bacteria</taxon>
        <taxon>Pseudomonadati</taxon>
        <taxon>Pseudomonadota</taxon>
        <taxon>Gammaproteobacteria</taxon>
        <taxon>Lysobacterales</taxon>
        <taxon>Lysobacteraceae</taxon>
        <taxon>Stenotrophomonas</taxon>
    </lineage>
</organism>
<feature type="domain" description="Multidrug resistance protein MdtA-like beta-barrel" evidence="5">
    <location>
        <begin position="241"/>
        <end position="327"/>
    </location>
</feature>
<name>A0A1W1H4J8_9GAMM</name>
<dbReference type="Pfam" id="PF25876">
    <property type="entry name" value="HH_MFP_RND"/>
    <property type="match status" value="1"/>
</dbReference>
<evidence type="ECO:0000259" key="3">
    <source>
        <dbReference type="Pfam" id="PF25876"/>
    </source>
</evidence>
<dbReference type="Proteomes" id="UP000191133">
    <property type="component" value="Unassembled WGS sequence"/>
</dbReference>
<evidence type="ECO:0000256" key="1">
    <source>
        <dbReference type="ARBA" id="ARBA00004519"/>
    </source>
</evidence>
<dbReference type="Gene3D" id="2.40.420.20">
    <property type="match status" value="1"/>
</dbReference>
<reference evidence="8" key="1">
    <citation type="submission" date="2016-10" db="EMBL/GenBank/DDBJ databases">
        <authorList>
            <person name="Varghese N."/>
            <person name="Submissions S."/>
        </authorList>
    </citation>
    <scope>NUCLEOTIDE SEQUENCE [LARGE SCALE GENOMIC DNA]</scope>
    <source>
        <strain evidence="8">92MFCol6.1</strain>
    </source>
</reference>
<dbReference type="Pfam" id="PF25917">
    <property type="entry name" value="BSH_RND"/>
    <property type="match status" value="1"/>
</dbReference>
<feature type="domain" description="Multidrug resistance protein MdtA-like alpha-helical hairpin" evidence="3">
    <location>
        <begin position="135"/>
        <end position="203"/>
    </location>
</feature>
<comment type="subcellular location">
    <subcellularLocation>
        <location evidence="1">Cell inner membrane</location>
        <topology evidence="1">Lipid-anchor</topology>
    </subcellularLocation>
</comment>